<reference evidence="3" key="1">
    <citation type="submission" date="2025-08" db="UniProtKB">
        <authorList>
            <consortium name="RefSeq"/>
        </authorList>
    </citation>
    <scope>IDENTIFICATION</scope>
</reference>
<feature type="compositionally biased region" description="Low complexity" evidence="1">
    <location>
        <begin position="317"/>
        <end position="341"/>
    </location>
</feature>
<protein>
    <submittedName>
        <fullName evidence="3">Uncharacterized protein DDB_G0271670</fullName>
    </submittedName>
</protein>
<accession>A0A6P6RXL8</accession>
<evidence type="ECO:0000313" key="2">
    <source>
        <dbReference type="Proteomes" id="UP000515125"/>
    </source>
</evidence>
<sequence length="384" mass="38986">MDPTTPPEKAPTRGSPPSSLRSSASGSGCLSASSVCSLYASLSRHSSLLQAAFSKSSSTELQKNLRLDGALLDVITPNDTYAVGSSCTHGSALSLALQSQSRRLNHQFSEDAGGLSFAALGSALPLSLSSWSLLEAEAFTAAPVAAALSAALAAAADPKDGAAGAAAAGAAAAGSAAAGAAALTRRRSTRKRSRRNPCTSTRIADEPASSDEQREAATLRLTQRLLEFLRKRRAAAEAAAAPSDGGREASSGSMQQAAAAAIPLWELAIDPREEGGFTGSCMRLFCLTGLLRDGHISLSTDHDGVLMVQVGTVSNTSSSGKSSTSRRTSSSSSSSSSSSKGSKPETSQAVLSPFTAAVWRDLREALGLGPAARPLADTDSDGDG</sequence>
<feature type="compositionally biased region" description="Basic residues" evidence="1">
    <location>
        <begin position="184"/>
        <end position="195"/>
    </location>
</feature>
<keyword evidence="2" id="KW-1185">Reference proteome</keyword>
<gene>
    <name evidence="3" type="primary">LOC34624145</name>
</gene>
<dbReference type="Proteomes" id="UP000515125">
    <property type="component" value="Unplaced"/>
</dbReference>
<dbReference type="RefSeq" id="XP_026192651.1">
    <property type="nucleotide sequence ID" value="XM_026336866.1"/>
</dbReference>
<name>A0A6P6RXL8_9EIME</name>
<feature type="region of interest" description="Disordered" evidence="1">
    <location>
        <begin position="182"/>
        <end position="215"/>
    </location>
</feature>
<dbReference type="GeneID" id="34624145"/>
<organism evidence="2 3">
    <name type="scientific">Cyclospora cayetanensis</name>
    <dbReference type="NCBI Taxonomy" id="88456"/>
    <lineage>
        <taxon>Eukaryota</taxon>
        <taxon>Sar</taxon>
        <taxon>Alveolata</taxon>
        <taxon>Apicomplexa</taxon>
        <taxon>Conoidasida</taxon>
        <taxon>Coccidia</taxon>
        <taxon>Eucoccidiorida</taxon>
        <taxon>Eimeriorina</taxon>
        <taxon>Eimeriidae</taxon>
        <taxon>Cyclospora</taxon>
    </lineage>
</organism>
<feature type="region of interest" description="Disordered" evidence="1">
    <location>
        <begin position="313"/>
        <end position="350"/>
    </location>
</feature>
<feature type="compositionally biased region" description="Low complexity" evidence="1">
    <location>
        <begin position="13"/>
        <end position="25"/>
    </location>
</feature>
<evidence type="ECO:0000256" key="1">
    <source>
        <dbReference type="SAM" id="MobiDB-lite"/>
    </source>
</evidence>
<feature type="region of interest" description="Disordered" evidence="1">
    <location>
        <begin position="1"/>
        <end position="25"/>
    </location>
</feature>
<dbReference type="OrthoDB" id="10639741at2759"/>
<dbReference type="AlphaFoldDB" id="A0A6P6RXL8"/>
<proteinExistence type="predicted"/>
<evidence type="ECO:0000313" key="3">
    <source>
        <dbReference type="RefSeq" id="XP_026192651.1"/>
    </source>
</evidence>